<sequence>MQLYSPQTKHTNLGSSRAASGSKNNNTNEGNDKALLELLNQRVLIATNGVKNKNSTLGDGSSSIGIGIRNSNSELDHMDTILDEHLIPSPPMSPKFSTIHRDEDNSDILLKPIWQPGLTVKRYRHATHGFLSQYKIFDDSIINRRQGGYYNTSNRSRRYNYSDVRKYPYIHDDDLLGGRHKRPSRRAGRPSHYDDGKYVSSVYGTDDTDWDSYNPILSKRPSTPIHRIKKSTPAVSSPLASALAIHSAPQYVPNMSWEKLPDYSPPLSTLPADNTKSLKVEWKGSSMDLSHDPLKKHLHPAELQLASILRLPCDLYLDSKRRLFLEKVHRLKKGLPFRRTDAQKACRIDVNKASRLFAAFEKVGWLRDSNFKQWV</sequence>
<dbReference type="eggNOG" id="ENOG502R6VN">
    <property type="taxonomic scope" value="Eukaryota"/>
</dbReference>
<dbReference type="InParanoid" id="G0VFN5"/>
<dbReference type="InterPro" id="IPR007526">
    <property type="entry name" value="SWIRM"/>
</dbReference>
<evidence type="ECO:0000313" key="4">
    <source>
        <dbReference type="Proteomes" id="UP000001640"/>
    </source>
</evidence>
<dbReference type="InterPro" id="IPR036388">
    <property type="entry name" value="WH-like_DNA-bd_sf"/>
</dbReference>
<dbReference type="KEGG" id="ncs:NCAS_0E02320"/>
<dbReference type="Pfam" id="PF04433">
    <property type="entry name" value="SWIRM"/>
    <property type="match status" value="1"/>
</dbReference>
<evidence type="ECO:0000313" key="3">
    <source>
        <dbReference type="EMBL" id="CCC70302.1"/>
    </source>
</evidence>
<dbReference type="EMBL" id="HE576756">
    <property type="protein sequence ID" value="CCC70302.1"/>
    <property type="molecule type" value="Genomic_DNA"/>
</dbReference>
<protein>
    <recommendedName>
        <fullName evidence="2">SWIRM domain-containing protein</fullName>
    </recommendedName>
</protein>
<name>G0VFN5_NAUCA</name>
<dbReference type="InterPro" id="IPR009057">
    <property type="entry name" value="Homeodomain-like_sf"/>
</dbReference>
<dbReference type="GO" id="GO:0006338">
    <property type="term" value="P:chromatin remodeling"/>
    <property type="evidence" value="ECO:0007669"/>
    <property type="project" value="TreeGrafter"/>
</dbReference>
<dbReference type="SUPFAM" id="SSF46689">
    <property type="entry name" value="Homeodomain-like"/>
    <property type="match status" value="1"/>
</dbReference>
<dbReference type="FunFam" id="1.10.10.10:FF:000087">
    <property type="entry name" value="Transcriptional adapter 2"/>
    <property type="match status" value="1"/>
</dbReference>
<organism evidence="3 4">
    <name type="scientific">Naumovozyma castellii</name>
    <name type="common">Yeast</name>
    <name type="synonym">Saccharomyces castellii</name>
    <dbReference type="NCBI Taxonomy" id="27288"/>
    <lineage>
        <taxon>Eukaryota</taxon>
        <taxon>Fungi</taxon>
        <taxon>Dikarya</taxon>
        <taxon>Ascomycota</taxon>
        <taxon>Saccharomycotina</taxon>
        <taxon>Saccharomycetes</taxon>
        <taxon>Saccharomycetales</taxon>
        <taxon>Saccharomycetaceae</taxon>
        <taxon>Naumovozyma</taxon>
    </lineage>
</organism>
<dbReference type="HOGENOM" id="CLU_042442_0_0_1"/>
<gene>
    <name evidence="3" type="primary">NCAS0E02320</name>
    <name evidence="3" type="ordered locus">NCAS_0E02320</name>
</gene>
<feature type="region of interest" description="Disordered" evidence="1">
    <location>
        <begin position="174"/>
        <end position="198"/>
    </location>
</feature>
<dbReference type="GO" id="GO:0003682">
    <property type="term" value="F:chromatin binding"/>
    <property type="evidence" value="ECO:0007669"/>
    <property type="project" value="TreeGrafter"/>
</dbReference>
<reference key="2">
    <citation type="submission" date="2011-08" db="EMBL/GenBank/DDBJ databases">
        <title>Genome sequence of Naumovozyma castellii.</title>
        <authorList>
            <person name="Gordon J.L."/>
            <person name="Armisen D."/>
            <person name="Proux-Wera E."/>
            <person name="OhEigeartaigh S.S."/>
            <person name="Byrne K.P."/>
            <person name="Wolfe K.H."/>
        </authorList>
    </citation>
    <scope>NUCLEOTIDE SEQUENCE</scope>
    <source>
        <strain>Type strain:CBS 4309</strain>
    </source>
</reference>
<reference evidence="3 4" key="1">
    <citation type="journal article" date="2011" name="Proc. Natl. Acad. Sci. U.S.A.">
        <title>Evolutionary erosion of yeast sex chromosomes by mating-type switching accidents.</title>
        <authorList>
            <person name="Gordon J.L."/>
            <person name="Armisen D."/>
            <person name="Proux-Wera E."/>
            <person name="Oheigeartaigh S.S."/>
            <person name="Byrne K.P."/>
            <person name="Wolfe K.H."/>
        </authorList>
    </citation>
    <scope>NUCLEOTIDE SEQUENCE [LARGE SCALE GENOMIC DNA]</scope>
    <source>
        <strain evidence="4">ATCC 76901 / BCRC 22586 / CBS 4309 / NBRC 1992 / NRRL Y-12630</strain>
    </source>
</reference>
<dbReference type="GO" id="GO:0070210">
    <property type="term" value="C:Rpd3L-Expanded complex"/>
    <property type="evidence" value="ECO:0007669"/>
    <property type="project" value="TreeGrafter"/>
</dbReference>
<dbReference type="Gene3D" id="1.10.10.10">
    <property type="entry name" value="Winged helix-like DNA-binding domain superfamily/Winged helix DNA-binding domain"/>
    <property type="match status" value="1"/>
</dbReference>
<feature type="domain" description="SWIRM" evidence="2">
    <location>
        <begin position="278"/>
        <end position="375"/>
    </location>
</feature>
<dbReference type="FunCoup" id="G0VFN5">
    <property type="interactions" value="135"/>
</dbReference>
<dbReference type="PANTHER" id="PTHR12374:SF21">
    <property type="entry name" value="SWIRM DOMAIN-CONTAINING PROTEIN FUN19-RELATED"/>
    <property type="match status" value="1"/>
</dbReference>
<proteinExistence type="predicted"/>
<dbReference type="OMA" id="YATHGFL"/>
<feature type="region of interest" description="Disordered" evidence="1">
    <location>
        <begin position="1"/>
        <end position="30"/>
    </location>
</feature>
<dbReference type="PROSITE" id="PS50934">
    <property type="entry name" value="SWIRM"/>
    <property type="match status" value="1"/>
</dbReference>
<dbReference type="GeneID" id="96903933"/>
<dbReference type="GO" id="GO:0003713">
    <property type="term" value="F:transcription coactivator activity"/>
    <property type="evidence" value="ECO:0007669"/>
    <property type="project" value="TreeGrafter"/>
</dbReference>
<feature type="compositionally biased region" description="Basic residues" evidence="1">
    <location>
        <begin position="178"/>
        <end position="189"/>
    </location>
</feature>
<dbReference type="RefSeq" id="XP_003676661.1">
    <property type="nucleotide sequence ID" value="XM_003676613.1"/>
</dbReference>
<dbReference type="GO" id="GO:0006357">
    <property type="term" value="P:regulation of transcription by RNA polymerase II"/>
    <property type="evidence" value="ECO:0007669"/>
    <property type="project" value="TreeGrafter"/>
</dbReference>
<evidence type="ECO:0000259" key="2">
    <source>
        <dbReference type="PROSITE" id="PS50934"/>
    </source>
</evidence>
<dbReference type="AlphaFoldDB" id="G0VFN5"/>
<accession>G0VFN5</accession>
<dbReference type="OrthoDB" id="5598695at2759"/>
<evidence type="ECO:0000256" key="1">
    <source>
        <dbReference type="SAM" id="MobiDB-lite"/>
    </source>
</evidence>
<dbReference type="Proteomes" id="UP000001640">
    <property type="component" value="Chromosome 5"/>
</dbReference>
<keyword evidence="4" id="KW-1185">Reference proteome</keyword>
<dbReference type="STRING" id="1064592.G0VFN5"/>
<feature type="compositionally biased region" description="Polar residues" evidence="1">
    <location>
        <begin position="1"/>
        <end position="29"/>
    </location>
</feature>
<dbReference type="PANTHER" id="PTHR12374">
    <property type="entry name" value="TRANSCRIPTIONAL ADAPTOR 2 ADA2 -RELATED"/>
    <property type="match status" value="1"/>
</dbReference>